<evidence type="ECO:0000313" key="1">
    <source>
        <dbReference type="EMBL" id="SDJ17678.1"/>
    </source>
</evidence>
<evidence type="ECO:0000313" key="2">
    <source>
        <dbReference type="Proteomes" id="UP000182836"/>
    </source>
</evidence>
<sequence>METIKEIVAERKPYTGHLDNYSHSYARHGCSIQVGLGHQSSLTRLFHKYEE</sequence>
<dbReference type="AlphaFoldDB" id="A0A1G8RL06"/>
<organism evidence="1 2">
    <name type="scientific">Aneurinibacillus migulanus</name>
    <name type="common">Bacillus migulanus</name>
    <dbReference type="NCBI Taxonomy" id="47500"/>
    <lineage>
        <taxon>Bacteria</taxon>
        <taxon>Bacillati</taxon>
        <taxon>Bacillota</taxon>
        <taxon>Bacilli</taxon>
        <taxon>Bacillales</taxon>
        <taxon>Paenibacillaceae</taxon>
        <taxon>Aneurinibacillus group</taxon>
        <taxon>Aneurinibacillus</taxon>
    </lineage>
</organism>
<reference evidence="1 2" key="1">
    <citation type="submission" date="2016-10" db="EMBL/GenBank/DDBJ databases">
        <authorList>
            <person name="de Groot N.N."/>
        </authorList>
    </citation>
    <scope>NUCLEOTIDE SEQUENCE [LARGE SCALE GENOMIC DNA]</scope>
    <source>
        <strain evidence="1 2">DSM 2895</strain>
    </source>
</reference>
<proteinExistence type="predicted"/>
<name>A0A1G8RL06_ANEMI</name>
<dbReference type="RefSeq" id="WP_158502306.1">
    <property type="nucleotide sequence ID" value="NZ_BJOA01000184.1"/>
</dbReference>
<dbReference type="Proteomes" id="UP000182836">
    <property type="component" value="Unassembled WGS sequence"/>
</dbReference>
<accession>A0A1G8RL06</accession>
<dbReference type="EMBL" id="FNED01000013">
    <property type="protein sequence ID" value="SDJ17678.1"/>
    <property type="molecule type" value="Genomic_DNA"/>
</dbReference>
<dbReference type="GeneID" id="43759324"/>
<gene>
    <name evidence="1" type="ORF">SAMN04487909_11340</name>
</gene>
<protein>
    <submittedName>
        <fullName evidence="1">Uncharacterized protein</fullName>
    </submittedName>
</protein>